<dbReference type="OrthoDB" id="117402at2"/>
<dbReference type="AlphaFoldDB" id="A0A2P8CT18"/>
<organism evidence="7 8">
    <name type="scientific">Murinocardiopsis flavida</name>
    <dbReference type="NCBI Taxonomy" id="645275"/>
    <lineage>
        <taxon>Bacteria</taxon>
        <taxon>Bacillati</taxon>
        <taxon>Actinomycetota</taxon>
        <taxon>Actinomycetes</taxon>
        <taxon>Streptosporangiales</taxon>
        <taxon>Nocardiopsidaceae</taxon>
        <taxon>Murinocardiopsis</taxon>
    </lineage>
</organism>
<dbReference type="Gene3D" id="3.40.30.10">
    <property type="entry name" value="Glutaredoxin"/>
    <property type="match status" value="1"/>
</dbReference>
<dbReference type="InterPro" id="IPR036249">
    <property type="entry name" value="Thioredoxin-like_sf"/>
</dbReference>
<protein>
    <submittedName>
        <fullName evidence="7">Protein-disulfide isomerase</fullName>
    </submittedName>
</protein>
<dbReference type="PROSITE" id="PS51352">
    <property type="entry name" value="THIOREDOXIN_2"/>
    <property type="match status" value="1"/>
</dbReference>
<dbReference type="Proteomes" id="UP000240542">
    <property type="component" value="Unassembled WGS sequence"/>
</dbReference>
<keyword evidence="5" id="KW-0676">Redox-active center</keyword>
<comment type="similarity">
    <text evidence="1">Belongs to the thioredoxin family. DsbA subfamily.</text>
</comment>
<evidence type="ECO:0000259" key="6">
    <source>
        <dbReference type="PROSITE" id="PS51352"/>
    </source>
</evidence>
<dbReference type="SUPFAM" id="SSF52833">
    <property type="entry name" value="Thioredoxin-like"/>
    <property type="match status" value="1"/>
</dbReference>
<comment type="caution">
    <text evidence="7">The sequence shown here is derived from an EMBL/GenBank/DDBJ whole genome shotgun (WGS) entry which is preliminary data.</text>
</comment>
<dbReference type="InterPro" id="IPR012336">
    <property type="entry name" value="Thioredoxin-like_fold"/>
</dbReference>
<gene>
    <name evidence="7" type="ORF">CLV63_13061</name>
</gene>
<accession>A0A2P8CT18</accession>
<evidence type="ECO:0000256" key="3">
    <source>
        <dbReference type="ARBA" id="ARBA00023002"/>
    </source>
</evidence>
<sequence length="227" mass="24744">MTQNSVITLALVLAAVLLVVGVVVYNADGAPRGSGVPEESASPPSAAERADLLVREDSRYLSRAKDADVTVVEFLDFECEACRAQFPAMERLREEYEGRVNVVIRYFPMPGHTNSRPAAAAVEAAAQQGALEEMYVMMYETQAGWGESQESKAELFVSFAKELDLDIGEFRETVDSPATEKRIDADFEDGVKLGVQGTPTIFVNGRQTESMPDYSTLSSMVDAELGE</sequence>
<evidence type="ECO:0000256" key="4">
    <source>
        <dbReference type="ARBA" id="ARBA00023157"/>
    </source>
</evidence>
<dbReference type="RefSeq" id="WP_106586499.1">
    <property type="nucleotide sequence ID" value="NZ_PYGA01000030.1"/>
</dbReference>
<keyword evidence="8" id="KW-1185">Reference proteome</keyword>
<keyword evidence="2" id="KW-0732">Signal</keyword>
<keyword evidence="7" id="KW-0413">Isomerase</keyword>
<keyword evidence="4" id="KW-1015">Disulfide bond</keyword>
<dbReference type="EMBL" id="PYGA01000030">
    <property type="protein sequence ID" value="PSK88099.1"/>
    <property type="molecule type" value="Genomic_DNA"/>
</dbReference>
<dbReference type="InterPro" id="IPR013766">
    <property type="entry name" value="Thioredoxin_domain"/>
</dbReference>
<dbReference type="PANTHER" id="PTHR13887">
    <property type="entry name" value="GLUTATHIONE S-TRANSFERASE KAPPA"/>
    <property type="match status" value="1"/>
</dbReference>
<evidence type="ECO:0000256" key="2">
    <source>
        <dbReference type="ARBA" id="ARBA00022729"/>
    </source>
</evidence>
<reference evidence="7 8" key="1">
    <citation type="submission" date="2018-03" db="EMBL/GenBank/DDBJ databases">
        <title>Genomic Encyclopedia of Archaeal and Bacterial Type Strains, Phase II (KMG-II): from individual species to whole genera.</title>
        <authorList>
            <person name="Goeker M."/>
        </authorList>
    </citation>
    <scope>NUCLEOTIDE SEQUENCE [LARGE SCALE GENOMIC DNA]</scope>
    <source>
        <strain evidence="7 8">DSM 45312</strain>
    </source>
</reference>
<dbReference type="GO" id="GO:0016491">
    <property type="term" value="F:oxidoreductase activity"/>
    <property type="evidence" value="ECO:0007669"/>
    <property type="project" value="UniProtKB-KW"/>
</dbReference>
<feature type="domain" description="Thioredoxin" evidence="6">
    <location>
        <begin position="30"/>
        <end position="226"/>
    </location>
</feature>
<evidence type="ECO:0000256" key="1">
    <source>
        <dbReference type="ARBA" id="ARBA00005791"/>
    </source>
</evidence>
<evidence type="ECO:0000256" key="5">
    <source>
        <dbReference type="ARBA" id="ARBA00023284"/>
    </source>
</evidence>
<keyword evidence="3" id="KW-0560">Oxidoreductase</keyword>
<dbReference type="Pfam" id="PF13462">
    <property type="entry name" value="Thioredoxin_4"/>
    <property type="match status" value="1"/>
</dbReference>
<evidence type="ECO:0000313" key="8">
    <source>
        <dbReference type="Proteomes" id="UP000240542"/>
    </source>
</evidence>
<proteinExistence type="inferred from homology"/>
<dbReference type="PANTHER" id="PTHR13887:SF14">
    <property type="entry name" value="DISULFIDE BOND FORMATION PROTEIN D"/>
    <property type="match status" value="1"/>
</dbReference>
<dbReference type="GO" id="GO:0016853">
    <property type="term" value="F:isomerase activity"/>
    <property type="evidence" value="ECO:0007669"/>
    <property type="project" value="UniProtKB-KW"/>
</dbReference>
<name>A0A2P8CT18_9ACTN</name>
<evidence type="ECO:0000313" key="7">
    <source>
        <dbReference type="EMBL" id="PSK88099.1"/>
    </source>
</evidence>